<dbReference type="AlphaFoldDB" id="A0AAV9WSE1"/>
<gene>
    <name evidence="2" type="ORF">TWF694_005885</name>
</gene>
<organism evidence="2 3">
    <name type="scientific">Orbilia ellipsospora</name>
    <dbReference type="NCBI Taxonomy" id="2528407"/>
    <lineage>
        <taxon>Eukaryota</taxon>
        <taxon>Fungi</taxon>
        <taxon>Dikarya</taxon>
        <taxon>Ascomycota</taxon>
        <taxon>Pezizomycotina</taxon>
        <taxon>Orbiliomycetes</taxon>
        <taxon>Orbiliales</taxon>
        <taxon>Orbiliaceae</taxon>
        <taxon>Orbilia</taxon>
    </lineage>
</organism>
<feature type="compositionally biased region" description="Polar residues" evidence="1">
    <location>
        <begin position="907"/>
        <end position="916"/>
    </location>
</feature>
<evidence type="ECO:0000256" key="1">
    <source>
        <dbReference type="SAM" id="MobiDB-lite"/>
    </source>
</evidence>
<accession>A0AAV9WSE1</accession>
<dbReference type="EMBL" id="JAVHJO010000018">
    <property type="protein sequence ID" value="KAK6524230.1"/>
    <property type="molecule type" value="Genomic_DNA"/>
</dbReference>
<dbReference type="Proteomes" id="UP001365542">
    <property type="component" value="Unassembled WGS sequence"/>
</dbReference>
<feature type="compositionally biased region" description="Low complexity" evidence="1">
    <location>
        <begin position="932"/>
        <end position="943"/>
    </location>
</feature>
<feature type="region of interest" description="Disordered" evidence="1">
    <location>
        <begin position="471"/>
        <end position="495"/>
    </location>
</feature>
<protein>
    <submittedName>
        <fullName evidence="2">Uncharacterized protein</fullName>
    </submittedName>
</protein>
<evidence type="ECO:0000313" key="3">
    <source>
        <dbReference type="Proteomes" id="UP001365542"/>
    </source>
</evidence>
<feature type="compositionally biased region" description="Polar residues" evidence="1">
    <location>
        <begin position="146"/>
        <end position="159"/>
    </location>
</feature>
<feature type="compositionally biased region" description="Basic and acidic residues" evidence="1">
    <location>
        <begin position="917"/>
        <end position="931"/>
    </location>
</feature>
<comment type="caution">
    <text evidence="2">The sequence shown here is derived from an EMBL/GenBank/DDBJ whole genome shotgun (WGS) entry which is preliminary data.</text>
</comment>
<feature type="region of interest" description="Disordered" evidence="1">
    <location>
        <begin position="907"/>
        <end position="948"/>
    </location>
</feature>
<evidence type="ECO:0000313" key="2">
    <source>
        <dbReference type="EMBL" id="KAK6524230.1"/>
    </source>
</evidence>
<sequence>MEVINKYLIWCCGCGRGEEHDGRLRGQNAVVDRQPQPILAMQAVKVYKTIKRMTAPRYRYPKPTGEQLEAFYQEGKELAHLEAGEAKEDTVGGRPEDEDGIEALHSENPEPIPITLEDDVSLALPPKSPALSKYIDTGVYDALSPPTTTPLKNLGNDGNLTKDEPTELVPPPPLIITKRRDRFNNIVECLPPKILIHAPVVTVNKADANKENIFPTLERNKQESTVSDADNAPVVTDLLAGAEVACERATTEVEDDTDITPVLAELLGEPPQIACEEPSAELQGRKASTKMKLFFQENQSERSFDNQSIYELYELSRSSIYPSNEVSMVDLPSRLLSSRQPSPVPIVITRINGGRKISRQVSPGNLLIRPIFEVIEEAEAQITATYNGRIPLADKTVIESEQPALPRPVDDPKSVECSPSLATPLLGSIRSFSGASITPIIGLYIKSQSSQEDLGFDVQPFDVQSLPYPDEFEQEESNNNNYGNDNNDDSNKNNISPVSISVGEVYLRSLPHPDDFEDELFDVPLTPYRSPKLQPTGIASFFTSPAWLKLEIARIKQFIEDAPMTSTPWDKPEPKLESVVPKPALVVDKSTKDNGEPIFMNNGISSEPITSLQILRLPKPVVTRGPNGIVSLSSLSSLNPASNTPLQALNTIKSGITTTRLDQLGSNLSADRVLTGLPPPFPAASPAFQEKSAQAIVETVKKGTENIAKSISNGFSTFIKRFGAPPTVELQSPEPQPTKTAIPSGPVARSALSVAEASPHSPTSSTQTFLRKIVDAKVDGTLCGAVASNEQAREVVSNGQTINSADYTDCLSQDYEWEPMSVKCMALPATSMTPTWSGGHIRQLTTTPVPIAQQEAPTAVVLSPVASSAVTRQSSVGLGSPLLRAVDSLGMTGPKCLVDPLPRLLSPTGSLVNSSPSEKELVSPDEVRSSQDSRSISGSSWSSGPRYDIQPHMVARRSTCGLEVTVERGFYKSYEDRATEPVKSWMRGRSSVQQF</sequence>
<feature type="region of interest" description="Disordered" evidence="1">
    <location>
        <begin position="146"/>
        <end position="172"/>
    </location>
</feature>
<reference evidence="2 3" key="1">
    <citation type="submission" date="2019-10" db="EMBL/GenBank/DDBJ databases">
        <authorList>
            <person name="Palmer J.M."/>
        </authorList>
    </citation>
    <scope>NUCLEOTIDE SEQUENCE [LARGE SCALE GENOMIC DNA]</scope>
    <source>
        <strain evidence="2 3">TWF694</strain>
    </source>
</reference>
<proteinExistence type="predicted"/>
<keyword evidence="3" id="KW-1185">Reference proteome</keyword>
<name>A0AAV9WSE1_9PEZI</name>